<evidence type="ECO:0000313" key="2">
    <source>
        <dbReference type="EMBL" id="RBA48624.1"/>
    </source>
</evidence>
<name>A0A365PK39_ACIJU</name>
<evidence type="ECO:0000313" key="3">
    <source>
        <dbReference type="Proteomes" id="UP000253688"/>
    </source>
</evidence>
<sequence length="222" mass="24395">MDSSFFLKIAIAVLLLQLSITQTHARKLYKWVDRNSITNYSEFQPKEGSTRKLEVLESRGNEHVDPMMAVTAEMKPIEIPVDPMNLQGTSSSAAATQTVKPSTQTVVKQGVLAAQPYTTPMSSTVVSNVIQKKESQTELAQQTNDKKETPINPVADKAASTVVVTEKTANTTITIEKKEKPQAIVVAQPEKKDKPKINPWTRTPTFSPSNLVPSNLPKVKVP</sequence>
<dbReference type="Proteomes" id="UP000253688">
    <property type="component" value="Unassembled WGS sequence"/>
</dbReference>
<dbReference type="STRING" id="40215.BVL33_14840"/>
<feature type="region of interest" description="Disordered" evidence="1">
    <location>
        <begin position="187"/>
        <end position="222"/>
    </location>
</feature>
<proteinExistence type="predicted"/>
<gene>
    <name evidence="2" type="ORF">DC346_05680</name>
</gene>
<comment type="caution">
    <text evidence="2">The sequence shown here is derived from an EMBL/GenBank/DDBJ whole genome shotgun (WGS) entry which is preliminary data.</text>
</comment>
<dbReference type="EMBL" id="QEWH01000029">
    <property type="protein sequence ID" value="RBA48624.1"/>
    <property type="molecule type" value="Genomic_DNA"/>
</dbReference>
<evidence type="ECO:0000256" key="1">
    <source>
        <dbReference type="SAM" id="MobiDB-lite"/>
    </source>
</evidence>
<accession>A0A365PK39</accession>
<protein>
    <recommendedName>
        <fullName evidence="4">DUF4124 domain-containing protein</fullName>
    </recommendedName>
</protein>
<dbReference type="RefSeq" id="WP_112987461.1">
    <property type="nucleotide sequence ID" value="NZ_CP068253.1"/>
</dbReference>
<feature type="compositionally biased region" description="Polar residues" evidence="1">
    <location>
        <begin position="200"/>
        <end position="213"/>
    </location>
</feature>
<reference evidence="2 3" key="1">
    <citation type="submission" date="2018-04" db="EMBL/GenBank/DDBJ databases">
        <title>Acinetobacter junii Genome sequencing and assembly.</title>
        <authorList>
            <person name="Su J."/>
            <person name="Rensing C."/>
            <person name="Mazhar H.S."/>
        </authorList>
    </citation>
    <scope>NUCLEOTIDE SEQUENCE [LARGE SCALE GENOMIC DNA]</scope>
    <source>
        <strain evidence="2 3">SC22</strain>
    </source>
</reference>
<dbReference type="AlphaFoldDB" id="A0A365PK39"/>
<evidence type="ECO:0008006" key="4">
    <source>
        <dbReference type="Google" id="ProtNLM"/>
    </source>
</evidence>
<organism evidence="2 3">
    <name type="scientific">Acinetobacter junii</name>
    <dbReference type="NCBI Taxonomy" id="40215"/>
    <lineage>
        <taxon>Bacteria</taxon>
        <taxon>Pseudomonadati</taxon>
        <taxon>Pseudomonadota</taxon>
        <taxon>Gammaproteobacteria</taxon>
        <taxon>Moraxellales</taxon>
        <taxon>Moraxellaceae</taxon>
        <taxon>Acinetobacter</taxon>
    </lineage>
</organism>